<dbReference type="EMBL" id="AXCR01000007">
    <property type="protein sequence ID" value="KJR85491.1"/>
    <property type="molecule type" value="Genomic_DNA"/>
</dbReference>
<comment type="catalytic activity">
    <reaction evidence="10">
        <text>L-threonyl-[protein] + ATP = O-phospho-L-threonyl-[protein] + ADP + H(+)</text>
        <dbReference type="Rhea" id="RHEA:46608"/>
        <dbReference type="Rhea" id="RHEA-COMP:11060"/>
        <dbReference type="Rhea" id="RHEA-COMP:11605"/>
        <dbReference type="ChEBI" id="CHEBI:15378"/>
        <dbReference type="ChEBI" id="CHEBI:30013"/>
        <dbReference type="ChEBI" id="CHEBI:30616"/>
        <dbReference type="ChEBI" id="CHEBI:61977"/>
        <dbReference type="ChEBI" id="CHEBI:456216"/>
        <dbReference type="EC" id="2.7.11.1"/>
    </reaction>
</comment>
<feature type="compositionally biased region" description="Polar residues" evidence="13">
    <location>
        <begin position="1041"/>
        <end position="1054"/>
    </location>
</feature>
<evidence type="ECO:0000256" key="5">
    <source>
        <dbReference type="ARBA" id="ARBA00022553"/>
    </source>
</evidence>
<dbReference type="Pfam" id="PF00069">
    <property type="entry name" value="Pkinase"/>
    <property type="match status" value="1"/>
</dbReference>
<evidence type="ECO:0000256" key="3">
    <source>
        <dbReference type="ARBA" id="ARBA00012513"/>
    </source>
</evidence>
<feature type="compositionally biased region" description="Basic and acidic residues" evidence="13">
    <location>
        <begin position="903"/>
        <end position="914"/>
    </location>
</feature>
<feature type="region of interest" description="Disordered" evidence="13">
    <location>
        <begin position="761"/>
        <end position="843"/>
    </location>
</feature>
<evidence type="ECO:0000259" key="14">
    <source>
        <dbReference type="PROSITE" id="PS50011"/>
    </source>
</evidence>
<dbReference type="InterPro" id="IPR000719">
    <property type="entry name" value="Prot_kinase_dom"/>
</dbReference>
<evidence type="ECO:0000256" key="6">
    <source>
        <dbReference type="ARBA" id="ARBA00022679"/>
    </source>
</evidence>
<comment type="catalytic activity">
    <reaction evidence="11">
        <text>L-seryl-[protein] + ATP = O-phospho-L-seryl-[protein] + ADP + H(+)</text>
        <dbReference type="Rhea" id="RHEA:17989"/>
        <dbReference type="Rhea" id="RHEA-COMP:9863"/>
        <dbReference type="Rhea" id="RHEA-COMP:11604"/>
        <dbReference type="ChEBI" id="CHEBI:15378"/>
        <dbReference type="ChEBI" id="CHEBI:29999"/>
        <dbReference type="ChEBI" id="CHEBI:30616"/>
        <dbReference type="ChEBI" id="CHEBI:83421"/>
        <dbReference type="ChEBI" id="CHEBI:456216"/>
        <dbReference type="EC" id="2.7.11.1"/>
    </reaction>
</comment>
<feature type="compositionally biased region" description="Basic and acidic residues" evidence="13">
    <location>
        <begin position="1183"/>
        <end position="1196"/>
    </location>
</feature>
<evidence type="ECO:0000256" key="7">
    <source>
        <dbReference type="ARBA" id="ARBA00022741"/>
    </source>
</evidence>
<sequence>MALHVSSSRTGTRVPFGDATSRANTPNAPQPAPTSKHAAAAYVGNSDATVAMKLSASVSAAAPSPPSVDRQQRKLDQYYQEYQQEYEEAYRQQAAYQHAQQQAYEQQQRQRHHQQDADHDMTDAPPLDLAEASKRHSATSGDSRHTADSKRASQYSSCDGFPNKKSHIGPWQLGKTLGKGSSARVRAARHCTTHQPVAVKIIAKKTARMTQSGSIAQLDQFDSNLPENINGVRRMPLAIEREVAILKLIEHPNIVKLYDIWENRNEIYLILEYVENGDLFTYVSQNGAMTEEVSIFVFRQMMSAVQYCHAYNICHRDLKPENILLKADGQIKIADFGMAALHQGPRYQLQTSCGSPHYAAPELLKARPYRGDKADIWSMGVILFVMLAGRLPFDEDDMGLMLAKAKKGIYTMPGAFSPDAKDLVHRILQIEPEVRISMNKMWQHPLIWKYGYLDDLGSSGTDGQGQGGRGTEVTPLDLASIDTQIFRQLRSMWHTLREDDLAAKLVSNEPNDQKLFYWLLHGYRERQQEDYNPTLTHSVSDYHHVNQVYSKKVSTRKFSQSNAAGHKRSVSRFTVISNVAETEAGTEAGTVKSYDPYKSSIVMEPSDARASHAKIVVHRNNPNVEAEVRSMVQAEAMKAKASGAATKKKVYIQQRRGSAAYLKAPRGSMSSIRSTRSMRSMNGKQGVRPTSRHKRGVDFSKARKPSAQEADPDTEPLMSGANGVSQPRDTTPVWNEDLTDFSCRIAKDLDDAFMSSLLVVDSSERDESRDSPFSLRLSSPELTVPPESAAQASQSNKHKPWHSRPLPPSPPRSESVKREIMRAKEGQNQKRPKTATGPKEARIDSAAIGVATSSNTKLQARIVNVPPLSHGSDDRRIVSAPVYSQSGKTGVVPLPSIYETKHENWPLADKDKPRASSAPSKKNTVHKAQDIVELAHLAQAENTIRLVVSPTTTRSNAPITTPRPLSLPKQVSRAETTKARPVSDPQEKTHQRSLENGKQPSSMEQQSSRQQQRPQSRQDKTIKYRPEPITETIVEETSISNHGSMSGGSDRSSILPTRLSWFKRQSKTDIRNNTVESSERRVTQISRHTEAPTIVSAAEAPPYALSRKKSFIFPFWKTSSKSDTKLSVADGDSQFEMEGALQRPHQSRMNSGNSRTSRTSRNSGNGSQRSKNSNNSRSGRNSWNDHDDEPNARKIEPQQNWLSRLFRVKPATRHLCLGLSQRRARQEVVMLLRDWRRYGIRDIEVDKERNIVFAKVGAGNYLGIREVAFACEIITVIEHGKRNHLSILRLTQEKGSANSFHKVADTIKGVMRERHLVVPDKRKAKMMVKTLNS</sequence>
<dbReference type="FunFam" id="1.10.510.10:FF:000394">
    <property type="entry name" value="Serine/threonine-protein kinase HSL1"/>
    <property type="match status" value="1"/>
</dbReference>
<dbReference type="Gene3D" id="3.30.310.220">
    <property type="entry name" value="Fungal kinase associated-1 domain"/>
    <property type="match status" value="1"/>
</dbReference>
<feature type="region of interest" description="Disordered" evidence="13">
    <location>
        <begin position="952"/>
        <end position="1054"/>
    </location>
</feature>
<comment type="similarity">
    <text evidence="2">Belongs to the protein kinase superfamily. CAMK Ser/Thr protein kinase family. NIM1 subfamily.</text>
</comment>
<feature type="compositionally biased region" description="Basic and acidic residues" evidence="13">
    <location>
        <begin position="113"/>
        <end position="122"/>
    </location>
</feature>
<keyword evidence="4" id="KW-0723">Serine/threonine-protein kinase</keyword>
<proteinExistence type="inferred from homology"/>
<dbReference type="Gene3D" id="1.10.510.10">
    <property type="entry name" value="Transferase(Phosphotransferase) domain 1"/>
    <property type="match status" value="1"/>
</dbReference>
<reference evidence="15 16" key="1">
    <citation type="journal article" date="2014" name="BMC Genomics">
        <title>Comparative genomics of the major fungal agents of human and animal Sporotrichosis: Sporothrix schenckii and Sporothrix brasiliensis.</title>
        <authorList>
            <person name="Teixeira M.M."/>
            <person name="de Almeida L.G."/>
            <person name="Kubitschek-Barreira P."/>
            <person name="Alves F.L."/>
            <person name="Kioshima E.S."/>
            <person name="Abadio A.K."/>
            <person name="Fernandes L."/>
            <person name="Derengowski L.S."/>
            <person name="Ferreira K.S."/>
            <person name="Souza R.C."/>
            <person name="Ruiz J.C."/>
            <person name="de Andrade N.C."/>
            <person name="Paes H.C."/>
            <person name="Nicola A.M."/>
            <person name="Albuquerque P."/>
            <person name="Gerber A.L."/>
            <person name="Martins V.P."/>
            <person name="Peconick L.D."/>
            <person name="Neto A.V."/>
            <person name="Chaucanez C.B."/>
            <person name="Silva P.A."/>
            <person name="Cunha O.L."/>
            <person name="de Oliveira F.F."/>
            <person name="dos Santos T.C."/>
            <person name="Barros A.L."/>
            <person name="Soares M.A."/>
            <person name="de Oliveira L.M."/>
            <person name="Marini M.M."/>
            <person name="Villalobos-Duno H."/>
            <person name="Cunha M.M."/>
            <person name="de Hoog S."/>
            <person name="da Silveira J.F."/>
            <person name="Henrissat B."/>
            <person name="Nino-Vega G.A."/>
            <person name="Cisalpino P.S."/>
            <person name="Mora-Montes H.M."/>
            <person name="Almeida S.R."/>
            <person name="Stajich J.E."/>
            <person name="Lopes-Bezerra L.M."/>
            <person name="Vasconcelos A.T."/>
            <person name="Felipe M.S."/>
        </authorList>
    </citation>
    <scope>NUCLEOTIDE SEQUENCE [LARGE SCALE GENOMIC DNA]</scope>
    <source>
        <strain evidence="15 16">1099-18</strain>
    </source>
</reference>
<dbReference type="GO" id="GO:0005524">
    <property type="term" value="F:ATP binding"/>
    <property type="evidence" value="ECO:0007669"/>
    <property type="project" value="UniProtKB-UniRule"/>
</dbReference>
<evidence type="ECO:0000256" key="1">
    <source>
        <dbReference type="ARBA" id="ARBA00004266"/>
    </source>
</evidence>
<dbReference type="KEGG" id="ssck:SPSK_08321"/>
<evidence type="ECO:0000256" key="9">
    <source>
        <dbReference type="ARBA" id="ARBA00022840"/>
    </source>
</evidence>
<comment type="caution">
    <text evidence="15">The sequence shown here is derived from an EMBL/GenBank/DDBJ whole genome shotgun (WGS) entry which is preliminary data.</text>
</comment>
<evidence type="ECO:0000256" key="4">
    <source>
        <dbReference type="ARBA" id="ARBA00022527"/>
    </source>
</evidence>
<evidence type="ECO:0000256" key="8">
    <source>
        <dbReference type="ARBA" id="ARBA00022777"/>
    </source>
</evidence>
<dbReference type="InterPro" id="IPR031850">
    <property type="entry name" value="Fungal_KA1_dom"/>
</dbReference>
<feature type="compositionally biased region" description="Basic and acidic residues" evidence="13">
    <location>
        <begin position="1016"/>
        <end position="1028"/>
    </location>
</feature>
<name>A0A0F2MBF8_SPOSC</name>
<keyword evidence="5" id="KW-0597">Phosphoprotein</keyword>
<dbReference type="PROSITE" id="PS50011">
    <property type="entry name" value="PROTEIN_KINASE_DOM"/>
    <property type="match status" value="1"/>
</dbReference>
<evidence type="ECO:0000256" key="2">
    <source>
        <dbReference type="ARBA" id="ARBA00010791"/>
    </source>
</evidence>
<dbReference type="VEuPathDB" id="FungiDB:SPSK_08321"/>
<feature type="compositionally biased region" description="Polar residues" evidence="13">
    <location>
        <begin position="1"/>
        <end position="11"/>
    </location>
</feature>
<evidence type="ECO:0000256" key="12">
    <source>
        <dbReference type="PROSITE-ProRule" id="PRU10141"/>
    </source>
</evidence>
<dbReference type="InterPro" id="IPR008271">
    <property type="entry name" value="Ser/Thr_kinase_AS"/>
</dbReference>
<keyword evidence="9 12" id="KW-0067">ATP-binding</keyword>
<feature type="compositionally biased region" description="Low complexity" evidence="13">
    <location>
        <begin position="999"/>
        <end position="1015"/>
    </location>
</feature>
<dbReference type="PROSITE" id="PS00108">
    <property type="entry name" value="PROTEIN_KINASE_ST"/>
    <property type="match status" value="1"/>
</dbReference>
<dbReference type="InterPro" id="IPR011009">
    <property type="entry name" value="Kinase-like_dom_sf"/>
</dbReference>
<dbReference type="SUPFAM" id="SSF56112">
    <property type="entry name" value="Protein kinase-like (PK-like)"/>
    <property type="match status" value="1"/>
</dbReference>
<dbReference type="RefSeq" id="XP_016588167.1">
    <property type="nucleotide sequence ID" value="XM_016734922.1"/>
</dbReference>
<dbReference type="OrthoDB" id="504170at2759"/>
<feature type="compositionally biased region" description="Low complexity" evidence="13">
    <location>
        <begin position="1147"/>
        <end position="1182"/>
    </location>
</feature>
<dbReference type="PANTHER" id="PTHR24346">
    <property type="entry name" value="MAP/MICROTUBULE AFFINITY-REGULATING KINASE"/>
    <property type="match status" value="1"/>
</dbReference>
<feature type="compositionally biased region" description="Low complexity" evidence="13">
    <location>
        <begin position="91"/>
        <end position="107"/>
    </location>
</feature>
<evidence type="ECO:0000313" key="15">
    <source>
        <dbReference type="EMBL" id="KJR85491.1"/>
    </source>
</evidence>
<organism evidence="15 16">
    <name type="scientific">Sporothrix schenckii 1099-18</name>
    <dbReference type="NCBI Taxonomy" id="1397361"/>
    <lineage>
        <taxon>Eukaryota</taxon>
        <taxon>Fungi</taxon>
        <taxon>Dikarya</taxon>
        <taxon>Ascomycota</taxon>
        <taxon>Pezizomycotina</taxon>
        <taxon>Sordariomycetes</taxon>
        <taxon>Sordariomycetidae</taxon>
        <taxon>Ophiostomatales</taxon>
        <taxon>Ophiostomataceae</taxon>
        <taxon>Sporothrix</taxon>
    </lineage>
</organism>
<dbReference type="GeneID" id="27670199"/>
<evidence type="ECO:0000256" key="13">
    <source>
        <dbReference type="SAM" id="MobiDB-lite"/>
    </source>
</evidence>
<feature type="compositionally biased region" description="Low complexity" evidence="13">
    <location>
        <begin position="668"/>
        <end position="681"/>
    </location>
</feature>
<feature type="compositionally biased region" description="Polar residues" evidence="13">
    <location>
        <begin position="722"/>
        <end position="733"/>
    </location>
</feature>
<dbReference type="EC" id="2.7.11.1" evidence="3"/>
<feature type="region of interest" description="Disordered" evidence="13">
    <location>
        <begin position="1"/>
        <end position="39"/>
    </location>
</feature>
<evidence type="ECO:0000256" key="11">
    <source>
        <dbReference type="ARBA" id="ARBA00048679"/>
    </source>
</evidence>
<reference evidence="15 16" key="2">
    <citation type="journal article" date="2015" name="Eukaryot. Cell">
        <title>Asexual propagation of a virulent clone complex in a human and feline outbreak of sporotrichosis.</title>
        <authorList>
            <person name="Teixeira Mde M."/>
            <person name="Rodrigues A.M."/>
            <person name="Tsui C.K."/>
            <person name="de Almeida L.G."/>
            <person name="Van Diepeningen A.D."/>
            <person name="van den Ende B.G."/>
            <person name="Fernandes G.F."/>
            <person name="Kano R."/>
            <person name="Hamelin R.C."/>
            <person name="Lopes-Bezerra L.M."/>
            <person name="Vasconcelos A.T."/>
            <person name="de Hoog S."/>
            <person name="de Camargo Z.P."/>
            <person name="Felipe M.S."/>
        </authorList>
    </citation>
    <scope>NUCLEOTIDE SEQUENCE [LARGE SCALE GENOMIC DNA]</scope>
    <source>
        <strain evidence="15 16">1099-18</strain>
    </source>
</reference>
<feature type="region of interest" description="Disordered" evidence="13">
    <location>
        <begin position="903"/>
        <end position="926"/>
    </location>
</feature>
<dbReference type="InterPro" id="IPR017441">
    <property type="entry name" value="Protein_kinase_ATP_BS"/>
</dbReference>
<dbReference type="PANTHER" id="PTHR24346:SF110">
    <property type="entry name" value="NON-SPECIFIC SERINE_THREONINE PROTEIN KINASE"/>
    <property type="match status" value="1"/>
</dbReference>
<accession>A0A0F2MBF8</accession>
<dbReference type="InterPro" id="IPR043024">
    <property type="entry name" value="KA1_sf_fungal"/>
</dbReference>
<feature type="region of interest" description="Disordered" evidence="13">
    <location>
        <begin position="1138"/>
        <end position="1196"/>
    </location>
</feature>
<dbReference type="GO" id="GO:0035556">
    <property type="term" value="P:intracellular signal transduction"/>
    <property type="evidence" value="ECO:0007669"/>
    <property type="project" value="TreeGrafter"/>
</dbReference>
<dbReference type="GO" id="GO:0005935">
    <property type="term" value="C:cellular bud neck"/>
    <property type="evidence" value="ECO:0007669"/>
    <property type="project" value="UniProtKB-SubCell"/>
</dbReference>
<protein>
    <recommendedName>
        <fullName evidence="3">non-specific serine/threonine protein kinase</fullName>
        <ecNumber evidence="3">2.7.11.1</ecNumber>
    </recommendedName>
</protein>
<feature type="domain" description="Protein kinase" evidence="14">
    <location>
        <begin position="171"/>
        <end position="447"/>
    </location>
</feature>
<feature type="binding site" evidence="12">
    <location>
        <position position="205"/>
    </location>
    <ligand>
        <name>ATP</name>
        <dbReference type="ChEBI" id="CHEBI:30616"/>
    </ligand>
</feature>
<feature type="region of interest" description="Disordered" evidence="13">
    <location>
        <begin position="90"/>
        <end position="161"/>
    </location>
</feature>
<feature type="compositionally biased region" description="Basic and acidic residues" evidence="13">
    <location>
        <begin position="142"/>
        <end position="151"/>
    </location>
</feature>
<dbReference type="Proteomes" id="UP000033710">
    <property type="component" value="Unassembled WGS sequence"/>
</dbReference>
<dbReference type="SMART" id="SM00220">
    <property type="entry name" value="S_TKc"/>
    <property type="match status" value="1"/>
</dbReference>
<evidence type="ECO:0000256" key="10">
    <source>
        <dbReference type="ARBA" id="ARBA00047899"/>
    </source>
</evidence>
<dbReference type="Pfam" id="PF16797">
    <property type="entry name" value="Fungal_KA1"/>
    <property type="match status" value="1"/>
</dbReference>
<feature type="compositionally biased region" description="Low complexity" evidence="13">
    <location>
        <begin position="1029"/>
        <end position="1040"/>
    </location>
</feature>
<dbReference type="PROSITE" id="PS00107">
    <property type="entry name" value="PROTEIN_KINASE_ATP"/>
    <property type="match status" value="1"/>
</dbReference>
<evidence type="ECO:0000313" key="16">
    <source>
        <dbReference type="Proteomes" id="UP000033710"/>
    </source>
</evidence>
<feature type="region of interest" description="Disordered" evidence="13">
    <location>
        <begin position="663"/>
        <end position="734"/>
    </location>
</feature>
<keyword evidence="7 12" id="KW-0547">Nucleotide-binding</keyword>
<dbReference type="GO" id="GO:0005940">
    <property type="term" value="C:septin ring"/>
    <property type="evidence" value="ECO:0007669"/>
    <property type="project" value="UniProtKB-ARBA"/>
</dbReference>
<gene>
    <name evidence="15" type="ORF">SPSK_08321</name>
</gene>
<comment type="subcellular location">
    <subcellularLocation>
        <location evidence="1">Bud neck</location>
    </subcellularLocation>
</comment>
<keyword evidence="6" id="KW-0808">Transferase</keyword>
<feature type="compositionally biased region" description="Basic and acidic residues" evidence="13">
    <location>
        <begin position="814"/>
        <end position="828"/>
    </location>
</feature>
<feature type="compositionally biased region" description="Basic and acidic residues" evidence="13">
    <location>
        <begin position="985"/>
        <end position="995"/>
    </location>
</feature>
<dbReference type="GO" id="GO:0004674">
    <property type="term" value="F:protein serine/threonine kinase activity"/>
    <property type="evidence" value="ECO:0007669"/>
    <property type="project" value="UniProtKB-KW"/>
</dbReference>
<keyword evidence="8 15" id="KW-0418">Kinase</keyword>